<comment type="caution">
    <text evidence="2">The sequence shown here is derived from an EMBL/GenBank/DDBJ whole genome shotgun (WGS) entry which is preliminary data.</text>
</comment>
<gene>
    <name evidence="2" type="ORF">RRG08_038814</name>
</gene>
<evidence type="ECO:0000256" key="1">
    <source>
        <dbReference type="SAM" id="MobiDB-lite"/>
    </source>
</evidence>
<feature type="region of interest" description="Disordered" evidence="1">
    <location>
        <begin position="1012"/>
        <end position="1032"/>
    </location>
</feature>
<accession>A0AAE0YSQ1</accession>
<dbReference type="Proteomes" id="UP001283361">
    <property type="component" value="Unassembled WGS sequence"/>
</dbReference>
<reference evidence="2" key="1">
    <citation type="journal article" date="2023" name="G3 (Bethesda)">
        <title>A reference genome for the long-term kleptoplast-retaining sea slug Elysia crispata morphotype clarki.</title>
        <authorList>
            <person name="Eastman K.E."/>
            <person name="Pendleton A.L."/>
            <person name="Shaikh M.A."/>
            <person name="Suttiyut T."/>
            <person name="Ogas R."/>
            <person name="Tomko P."/>
            <person name="Gavelis G."/>
            <person name="Widhalm J.R."/>
            <person name="Wisecaver J.H."/>
        </authorList>
    </citation>
    <scope>NUCLEOTIDE SEQUENCE</scope>
    <source>
        <strain evidence="2">ECLA1</strain>
    </source>
</reference>
<feature type="compositionally biased region" description="Low complexity" evidence="1">
    <location>
        <begin position="289"/>
        <end position="299"/>
    </location>
</feature>
<feature type="compositionally biased region" description="Basic and acidic residues" evidence="1">
    <location>
        <begin position="552"/>
        <end position="562"/>
    </location>
</feature>
<keyword evidence="3" id="KW-1185">Reference proteome</keyword>
<feature type="region of interest" description="Disordered" evidence="1">
    <location>
        <begin position="840"/>
        <end position="907"/>
    </location>
</feature>
<dbReference type="EMBL" id="JAWDGP010005524">
    <property type="protein sequence ID" value="KAK3756322.1"/>
    <property type="molecule type" value="Genomic_DNA"/>
</dbReference>
<feature type="region of interest" description="Disordered" evidence="1">
    <location>
        <begin position="725"/>
        <end position="768"/>
    </location>
</feature>
<feature type="region of interest" description="Disordered" evidence="1">
    <location>
        <begin position="218"/>
        <end position="319"/>
    </location>
</feature>
<dbReference type="AlphaFoldDB" id="A0AAE0YSQ1"/>
<proteinExistence type="predicted"/>
<protein>
    <submittedName>
        <fullName evidence="2">Uncharacterized protein</fullName>
    </submittedName>
</protein>
<evidence type="ECO:0000313" key="3">
    <source>
        <dbReference type="Proteomes" id="UP001283361"/>
    </source>
</evidence>
<feature type="region of interest" description="Disordered" evidence="1">
    <location>
        <begin position="639"/>
        <end position="659"/>
    </location>
</feature>
<feature type="compositionally biased region" description="Low complexity" evidence="1">
    <location>
        <begin position="883"/>
        <end position="894"/>
    </location>
</feature>
<evidence type="ECO:0000313" key="2">
    <source>
        <dbReference type="EMBL" id="KAK3756322.1"/>
    </source>
</evidence>
<name>A0AAE0YSQ1_9GAST</name>
<feature type="compositionally biased region" description="Polar residues" evidence="1">
    <location>
        <begin position="300"/>
        <end position="312"/>
    </location>
</feature>
<sequence length="1085" mass="117559">MNEENDTGKHEFNFFLDKQIQQQLLEADELIAAKETALYKNQLIVNSKAQVSSNSLNSSVTLNSSNVVGASKNGPSKPVKENLRASISGWCSGPGIVYRKTESDVPSRARTQQSIRDALSRDSRFRPQTHNPQDFVFRHYSDPRKYIEQYRKEHTCYDTTTTSATRSEFLDTRRFYAYNQYSPLAVGAQNNAPSFSGSLPSSYQEPAATTPEQAFFNQKKHNQQQGPTLQYTNRREQTKQTISANLRPSNLYKLSKSNTTNMDKSKTPDPMQEVISAQDHNGQRKRSGSARGSTSASSGVNGVTMQRNSTTTDVDRLSARGQKTPISGVALDSSGSNQFLGRKLGQVTSGQTRTLDALACHAPIGGKQRIVKPLLDANYTEAAFGLMTIRKSVEISFVDATCVLLVKPWLNLMVSPWNCSLHLSKSCGVALVIQAELDGLSQVKYWPQLDRGVTRQVTGSSFECLYRVYTKITYCLAQAREKEQDKKGVGCDFVVPIVSNLKGLLYSIIICAINVWLLSLLRPTQAPGGDAAETVESGATWQESLQELSSSARDRHSSDLKVVKSPKPHRSVRDHAGQYADGKSYLGPPLIPLDATQQNGHVAKEAKSKKPEKKTAPLAQTYAGPLDCVDDLAARQDGRRASDVCGSDSADSGSRDSAVSMDQLSTTCLGAEVTVKPRPQLEASRTYHIFPTETVVKEAGLPGAPPVRLWSPGKSSTMVVGRLSGEGAGTLRPPGREVSGGGTSHLFDPGLGSPFRTSPRLTRPRTEEGRVRSTVEFITKDFVAGARQTVNLCPDWNRGVGAISNISSGGGGASTGLKANTIQPDLPPTFQLKGVSTQPRLAAGGGAGAVTRRKRGFSKTPTGRVKKESGPGFQLETIDRKSWSASTTDTTTSSGKGTNQSSQAKGISQVGLDMAANGSISKRQGGIIPPSFGPVPYFKFWNSSIPPKSREGRLRAGRRDRGMRLGLGLEGSELSLTQLAQLVLADEAGRQERGLVDAAQRVLEEQQRLELHTSQSQQLQQEEEDVAQRGSGQGGMATGVFLNIDNSHTNGSLVVLLAHVVRYTHSGLSWHCIALLCTDSRIVNL</sequence>
<feature type="compositionally biased region" description="Low complexity" evidence="1">
    <location>
        <begin position="646"/>
        <end position="659"/>
    </location>
</feature>
<feature type="compositionally biased region" description="Polar residues" evidence="1">
    <location>
        <begin position="239"/>
        <end position="248"/>
    </location>
</feature>
<feature type="compositionally biased region" description="Polar residues" evidence="1">
    <location>
        <begin position="223"/>
        <end position="232"/>
    </location>
</feature>
<organism evidence="2 3">
    <name type="scientific">Elysia crispata</name>
    <name type="common">lettuce slug</name>
    <dbReference type="NCBI Taxonomy" id="231223"/>
    <lineage>
        <taxon>Eukaryota</taxon>
        <taxon>Metazoa</taxon>
        <taxon>Spiralia</taxon>
        <taxon>Lophotrochozoa</taxon>
        <taxon>Mollusca</taxon>
        <taxon>Gastropoda</taxon>
        <taxon>Heterobranchia</taxon>
        <taxon>Euthyneura</taxon>
        <taxon>Panpulmonata</taxon>
        <taxon>Sacoglossa</taxon>
        <taxon>Placobranchoidea</taxon>
        <taxon>Plakobranchidae</taxon>
        <taxon>Elysia</taxon>
    </lineage>
</organism>
<feature type="region of interest" description="Disordered" evidence="1">
    <location>
        <begin position="550"/>
        <end position="579"/>
    </location>
</feature>
<feature type="compositionally biased region" description="Polar residues" evidence="1">
    <location>
        <begin position="895"/>
        <end position="906"/>
    </location>
</feature>